<keyword evidence="1" id="KW-0479">Metal-binding</keyword>
<dbReference type="SMART" id="SM00184">
    <property type="entry name" value="RING"/>
    <property type="match status" value="1"/>
</dbReference>
<evidence type="ECO:0000259" key="6">
    <source>
        <dbReference type="PROSITE" id="PS50089"/>
    </source>
</evidence>
<name>A0AAW2QTY5_9LAMI</name>
<dbReference type="InterPro" id="IPR001841">
    <property type="entry name" value="Znf_RING"/>
</dbReference>
<feature type="region of interest" description="Disordered" evidence="5">
    <location>
        <begin position="462"/>
        <end position="554"/>
    </location>
</feature>
<keyword evidence="3" id="KW-0862">Zinc</keyword>
<proteinExistence type="predicted"/>
<keyword evidence="2 4" id="KW-0863">Zinc-finger</keyword>
<organism evidence="7">
    <name type="scientific">Sesamum angustifolium</name>
    <dbReference type="NCBI Taxonomy" id="2727405"/>
    <lineage>
        <taxon>Eukaryota</taxon>
        <taxon>Viridiplantae</taxon>
        <taxon>Streptophyta</taxon>
        <taxon>Embryophyta</taxon>
        <taxon>Tracheophyta</taxon>
        <taxon>Spermatophyta</taxon>
        <taxon>Magnoliopsida</taxon>
        <taxon>eudicotyledons</taxon>
        <taxon>Gunneridae</taxon>
        <taxon>Pentapetalae</taxon>
        <taxon>asterids</taxon>
        <taxon>lamiids</taxon>
        <taxon>Lamiales</taxon>
        <taxon>Pedaliaceae</taxon>
        <taxon>Sesamum</taxon>
    </lineage>
</organism>
<dbReference type="InterPro" id="IPR013083">
    <property type="entry name" value="Znf_RING/FYVE/PHD"/>
</dbReference>
<comment type="caution">
    <text evidence="7">The sequence shown here is derived from an EMBL/GenBank/DDBJ whole genome shotgun (WGS) entry which is preliminary data.</text>
</comment>
<dbReference type="Gene3D" id="3.30.40.10">
    <property type="entry name" value="Zinc/RING finger domain, C3HC4 (zinc finger)"/>
    <property type="match status" value="1"/>
</dbReference>
<dbReference type="InterPro" id="IPR058746">
    <property type="entry name" value="Znf_RING-type_Topors"/>
</dbReference>
<dbReference type="AlphaFoldDB" id="A0AAW2QTY5"/>
<sequence length="638" mass="71352">MSSAPEIVGLELVQGLQDLAIHEQADMKENCTAAVEEINQGGCDSNNININNHHGVCAICLNKIVLQETALVKGCEHGYCVTCILRWASCKKEPTCPQCKHPFEFLHIHRALDGSIHDYMFEESVCLLLRAAWFKPLVEVEKEEVFEVEEYEYDDEEDDLDEVYLRSSSSLRIGNRRWGDNGYVRAGRQEARPIVRPSVLDAGAGPSHQHKKKETPAKELVGRRAKRALKREAADKAAAAKHQQLLCHPGCPESGLDEHGFLWNIHNICIYDNQDVYAKFSLTYNPDEILSTRIINGGVDAVLKCEIWMLSRAKNYMDDQLLGFALVPISSVSGKGKVTQDFDLSSTDLFHSPAGTIKLSLSLNSKTPLNNPLSVPFTDSVADSAATPELLLDKKIPDEYSRIEFPDMNIVNQNQQMVSEYFAKNGTLLRPWLEKPDGSFLHLGAAPDVPVEDYEMVGNSSDEYRADSVSPDGSIQNSGFLSSTMTSLSDDRNSADSMEKKSRFFTDFSTSPDNNASSVIAETPTSKKKNESSEEKELNFSGKEEESKQELSKNPVSLVSNIKLEAEESAMQQQIVDMYMRSMQQFTESLAKMKLPMDLDKPHGDDQGDVIQNSDKKMEIEKKKKDNSRVFYGSRAFF</sequence>
<dbReference type="InterPro" id="IPR035892">
    <property type="entry name" value="C2_domain_sf"/>
</dbReference>
<reference evidence="7" key="1">
    <citation type="submission" date="2020-06" db="EMBL/GenBank/DDBJ databases">
        <authorList>
            <person name="Li T."/>
            <person name="Hu X."/>
            <person name="Zhang T."/>
            <person name="Song X."/>
            <person name="Zhang H."/>
            <person name="Dai N."/>
            <person name="Sheng W."/>
            <person name="Hou X."/>
            <person name="Wei L."/>
        </authorList>
    </citation>
    <scope>NUCLEOTIDE SEQUENCE</scope>
    <source>
        <strain evidence="7">G01</strain>
        <tissue evidence="7">Leaf</tissue>
    </source>
</reference>
<dbReference type="CDD" id="cd16574">
    <property type="entry name" value="RING-HC_Topors"/>
    <property type="match status" value="1"/>
</dbReference>
<protein>
    <recommendedName>
        <fullName evidence="6">RING-type domain-containing protein</fullName>
    </recommendedName>
</protein>
<evidence type="ECO:0000256" key="1">
    <source>
        <dbReference type="ARBA" id="ARBA00022723"/>
    </source>
</evidence>
<evidence type="ECO:0000256" key="4">
    <source>
        <dbReference type="PROSITE-ProRule" id="PRU00175"/>
    </source>
</evidence>
<feature type="compositionally biased region" description="Basic and acidic residues" evidence="5">
    <location>
        <begin position="597"/>
        <end position="606"/>
    </location>
</feature>
<evidence type="ECO:0000256" key="3">
    <source>
        <dbReference type="ARBA" id="ARBA00022833"/>
    </source>
</evidence>
<accession>A0AAW2QTY5</accession>
<evidence type="ECO:0000256" key="2">
    <source>
        <dbReference type="ARBA" id="ARBA00022771"/>
    </source>
</evidence>
<dbReference type="PROSITE" id="PS50089">
    <property type="entry name" value="ZF_RING_2"/>
    <property type="match status" value="1"/>
</dbReference>
<dbReference type="InterPro" id="IPR017907">
    <property type="entry name" value="Znf_RING_CS"/>
</dbReference>
<dbReference type="SUPFAM" id="SSF57850">
    <property type="entry name" value="RING/U-box"/>
    <property type="match status" value="1"/>
</dbReference>
<feature type="compositionally biased region" description="Basic and acidic residues" evidence="5">
    <location>
        <begin position="489"/>
        <end position="504"/>
    </location>
</feature>
<feature type="compositionally biased region" description="Polar residues" evidence="5">
    <location>
        <begin position="471"/>
        <end position="488"/>
    </location>
</feature>
<feature type="domain" description="RING-type" evidence="6">
    <location>
        <begin position="57"/>
        <end position="100"/>
    </location>
</feature>
<dbReference type="SUPFAM" id="SSF49562">
    <property type="entry name" value="C2 domain (Calcium/lipid-binding domain, CaLB)"/>
    <property type="match status" value="1"/>
</dbReference>
<dbReference type="Pfam" id="PF13639">
    <property type="entry name" value="zf-RING_2"/>
    <property type="match status" value="1"/>
</dbReference>
<dbReference type="PANTHER" id="PTHR47361">
    <property type="entry name" value="RING/U-BOX SUPERFAMILY PROTEIN"/>
    <property type="match status" value="1"/>
</dbReference>
<feature type="compositionally biased region" description="Basic and acidic residues" evidence="5">
    <location>
        <begin position="614"/>
        <end position="625"/>
    </location>
</feature>
<dbReference type="PANTHER" id="PTHR47361:SF4">
    <property type="entry name" value="RING_U-BOX SUPERFAMILY PROTEIN"/>
    <property type="match status" value="1"/>
</dbReference>
<feature type="region of interest" description="Disordered" evidence="5">
    <location>
        <begin position="597"/>
        <end position="625"/>
    </location>
</feature>
<evidence type="ECO:0000313" key="7">
    <source>
        <dbReference type="EMBL" id="KAL0371059.1"/>
    </source>
</evidence>
<feature type="compositionally biased region" description="Basic and acidic residues" evidence="5">
    <location>
        <begin position="528"/>
        <end position="551"/>
    </location>
</feature>
<dbReference type="PROSITE" id="PS00518">
    <property type="entry name" value="ZF_RING_1"/>
    <property type="match status" value="1"/>
</dbReference>
<evidence type="ECO:0000256" key="5">
    <source>
        <dbReference type="SAM" id="MobiDB-lite"/>
    </source>
</evidence>
<dbReference type="GO" id="GO:0008270">
    <property type="term" value="F:zinc ion binding"/>
    <property type="evidence" value="ECO:0007669"/>
    <property type="project" value="UniProtKB-KW"/>
</dbReference>
<feature type="compositionally biased region" description="Polar residues" evidence="5">
    <location>
        <begin position="507"/>
        <end position="524"/>
    </location>
</feature>
<reference evidence="7" key="2">
    <citation type="journal article" date="2024" name="Plant">
        <title>Genomic evolution and insights into agronomic trait innovations of Sesamum species.</title>
        <authorList>
            <person name="Miao H."/>
            <person name="Wang L."/>
            <person name="Qu L."/>
            <person name="Liu H."/>
            <person name="Sun Y."/>
            <person name="Le M."/>
            <person name="Wang Q."/>
            <person name="Wei S."/>
            <person name="Zheng Y."/>
            <person name="Lin W."/>
            <person name="Duan Y."/>
            <person name="Cao H."/>
            <person name="Xiong S."/>
            <person name="Wang X."/>
            <person name="Wei L."/>
            <person name="Li C."/>
            <person name="Ma Q."/>
            <person name="Ju M."/>
            <person name="Zhao R."/>
            <person name="Li G."/>
            <person name="Mu C."/>
            <person name="Tian Q."/>
            <person name="Mei H."/>
            <person name="Zhang T."/>
            <person name="Gao T."/>
            <person name="Zhang H."/>
        </authorList>
    </citation>
    <scope>NUCLEOTIDE SEQUENCE</scope>
    <source>
        <strain evidence="7">G01</strain>
    </source>
</reference>
<dbReference type="EMBL" id="JACGWK010000002">
    <property type="protein sequence ID" value="KAL0371059.1"/>
    <property type="molecule type" value="Genomic_DNA"/>
</dbReference>
<gene>
    <name evidence="7" type="ORF">Sangu_0424000</name>
</gene>